<name>R9PC01_PSEHS</name>
<dbReference type="PANTHER" id="PTHR36839">
    <property type="entry name" value="METALLO-BETA-LACTAMASE FAMILY PROTEIN (AFU_ORTHOLOGUE AFUA_5G12770)"/>
    <property type="match status" value="1"/>
</dbReference>
<sequence>MFSQNSPAAESTTASSLSSMQEVWEQDADLAVCTTCGTQYSSVQGPPECVICHDDRQYPCPTGQTYTSQRQLVSKTTFELVPEESDARILRIKLSPSLAIGQTPIVLLTPAGVVIWDCCGFASAELMQRIRSVSPTGQACSIVISHPHFFGASLSWAKMLNCNVFISKLDRQWYQRGLNCQDTHPDIAARRNFVIEVQEDLFRLPHLDALTLVRCGGHFPGSGVLHWDRDSGNPDGQVRKGAAVFCADTFMCLLDGQRFTFAYSFPNNIPLPPCDVEQIWVQMRKFNWTATFGGWSGRHVLTDSRSALLRSARYYIGKEGHSPDAFEALSEDAT</sequence>
<dbReference type="HOGENOM" id="CLU_047034_1_0_1"/>
<dbReference type="eggNOG" id="ENOG502S0TT">
    <property type="taxonomic scope" value="Eukaryota"/>
</dbReference>
<evidence type="ECO:0000313" key="2">
    <source>
        <dbReference type="Proteomes" id="UP000014071"/>
    </source>
</evidence>
<dbReference type="PANTHER" id="PTHR36839:SF1">
    <property type="entry name" value="METALLO-BETA-LACTAMASE FAMILY PROTEIN (AFU_ORTHOLOGUE AFUA_5G12770)"/>
    <property type="match status" value="1"/>
</dbReference>
<evidence type="ECO:0000313" key="1">
    <source>
        <dbReference type="EMBL" id="GAC98938.1"/>
    </source>
</evidence>
<reference evidence="2" key="1">
    <citation type="journal article" date="2013" name="Genome Announc.">
        <title>Draft genome sequence of the basidiomycetous yeast-like fungus Pseudozyma hubeiensis SY62, which produces an abundant amount of the biosurfactant mannosylerythritol lipids.</title>
        <authorList>
            <person name="Konishi M."/>
            <person name="Hatada Y."/>
            <person name="Horiuchi J."/>
        </authorList>
    </citation>
    <scope>NUCLEOTIDE SEQUENCE [LARGE SCALE GENOMIC DNA]</scope>
    <source>
        <strain evidence="2">SY62</strain>
    </source>
</reference>
<dbReference type="STRING" id="1305764.R9PC01"/>
<dbReference type="EMBL" id="DF238822">
    <property type="protein sequence ID" value="GAC98938.1"/>
    <property type="molecule type" value="Genomic_DNA"/>
</dbReference>
<dbReference type="GeneID" id="24111804"/>
<dbReference type="AlphaFoldDB" id="R9PC01"/>
<proteinExistence type="predicted"/>
<keyword evidence="2" id="KW-1185">Reference proteome</keyword>
<dbReference type="SUPFAM" id="SSF56281">
    <property type="entry name" value="Metallo-hydrolase/oxidoreductase"/>
    <property type="match status" value="1"/>
</dbReference>
<accession>R9PC01</accession>
<protein>
    <submittedName>
        <fullName evidence="1">Metallo-beta-lactamase domain-containing protein</fullName>
    </submittedName>
</protein>
<dbReference type="RefSeq" id="XP_012192525.1">
    <property type="nucleotide sequence ID" value="XM_012337135.1"/>
</dbReference>
<gene>
    <name evidence="1" type="ORF">PHSY_006535</name>
</gene>
<organism evidence="1 2">
    <name type="scientific">Pseudozyma hubeiensis (strain SY62)</name>
    <name type="common">Yeast</name>
    <dbReference type="NCBI Taxonomy" id="1305764"/>
    <lineage>
        <taxon>Eukaryota</taxon>
        <taxon>Fungi</taxon>
        <taxon>Dikarya</taxon>
        <taxon>Basidiomycota</taxon>
        <taxon>Ustilaginomycotina</taxon>
        <taxon>Ustilaginomycetes</taxon>
        <taxon>Ustilaginales</taxon>
        <taxon>Ustilaginaceae</taxon>
        <taxon>Pseudozyma</taxon>
    </lineage>
</organism>
<dbReference type="Proteomes" id="UP000014071">
    <property type="component" value="Unassembled WGS sequence"/>
</dbReference>
<dbReference type="Gene3D" id="3.60.15.10">
    <property type="entry name" value="Ribonuclease Z/Hydroxyacylglutathione hydrolase-like"/>
    <property type="match status" value="1"/>
</dbReference>
<dbReference type="OrthoDB" id="17458at2759"/>
<dbReference type="InterPro" id="IPR036866">
    <property type="entry name" value="RibonucZ/Hydroxyglut_hydro"/>
</dbReference>